<dbReference type="PANTHER" id="PTHR24221">
    <property type="entry name" value="ATP-BINDING CASSETTE SUB-FAMILY B"/>
    <property type="match status" value="1"/>
</dbReference>
<dbReference type="InterPro" id="IPR039421">
    <property type="entry name" value="Type_1_exporter"/>
</dbReference>
<organism evidence="10">
    <name type="scientific">freshwater metagenome</name>
    <dbReference type="NCBI Taxonomy" id="449393"/>
    <lineage>
        <taxon>unclassified sequences</taxon>
        <taxon>metagenomes</taxon>
        <taxon>ecological metagenomes</taxon>
    </lineage>
</organism>
<feature type="transmembrane region" description="Helical" evidence="7">
    <location>
        <begin position="17"/>
        <end position="41"/>
    </location>
</feature>
<dbReference type="GO" id="GO:0005524">
    <property type="term" value="F:ATP binding"/>
    <property type="evidence" value="ECO:0007669"/>
    <property type="project" value="UniProtKB-KW"/>
</dbReference>
<dbReference type="InterPro" id="IPR017871">
    <property type="entry name" value="ABC_transporter-like_CS"/>
</dbReference>
<accession>A0A6J7PKZ4</accession>
<dbReference type="Pfam" id="PF00005">
    <property type="entry name" value="ABC_tran"/>
    <property type="match status" value="1"/>
</dbReference>
<dbReference type="InterPro" id="IPR027417">
    <property type="entry name" value="P-loop_NTPase"/>
</dbReference>
<dbReference type="GO" id="GO:0042883">
    <property type="term" value="P:cysteine transport"/>
    <property type="evidence" value="ECO:0007669"/>
    <property type="project" value="InterPro"/>
</dbReference>
<feature type="transmembrane region" description="Helical" evidence="7">
    <location>
        <begin position="61"/>
        <end position="82"/>
    </location>
</feature>
<dbReference type="PROSITE" id="PS50929">
    <property type="entry name" value="ABC_TM1F"/>
    <property type="match status" value="1"/>
</dbReference>
<gene>
    <name evidence="10" type="ORF">UFOPK3992_00840</name>
</gene>
<dbReference type="Gene3D" id="3.40.50.300">
    <property type="entry name" value="P-loop containing nucleotide triphosphate hydrolases"/>
    <property type="match status" value="1"/>
</dbReference>
<feature type="transmembrane region" description="Helical" evidence="7">
    <location>
        <begin position="240"/>
        <end position="265"/>
    </location>
</feature>
<reference evidence="10" key="1">
    <citation type="submission" date="2020-05" db="EMBL/GenBank/DDBJ databases">
        <authorList>
            <person name="Chiriac C."/>
            <person name="Salcher M."/>
            <person name="Ghai R."/>
            <person name="Kavagutti S V."/>
        </authorList>
    </citation>
    <scope>NUCLEOTIDE SEQUENCE</scope>
</reference>
<dbReference type="Pfam" id="PF00664">
    <property type="entry name" value="ABC_membrane"/>
    <property type="match status" value="1"/>
</dbReference>
<evidence type="ECO:0000256" key="2">
    <source>
        <dbReference type="ARBA" id="ARBA00022692"/>
    </source>
</evidence>
<evidence type="ECO:0000256" key="5">
    <source>
        <dbReference type="ARBA" id="ARBA00022989"/>
    </source>
</evidence>
<keyword evidence="6 7" id="KW-0472">Membrane</keyword>
<dbReference type="InterPro" id="IPR003593">
    <property type="entry name" value="AAA+_ATPase"/>
</dbReference>
<dbReference type="InterPro" id="IPR003439">
    <property type="entry name" value="ABC_transporter-like_ATP-bd"/>
</dbReference>
<evidence type="ECO:0000259" key="9">
    <source>
        <dbReference type="PROSITE" id="PS50929"/>
    </source>
</evidence>
<evidence type="ECO:0000259" key="8">
    <source>
        <dbReference type="PROSITE" id="PS50893"/>
    </source>
</evidence>
<keyword evidence="3" id="KW-0547">Nucleotide-binding</keyword>
<feature type="domain" description="ABC transporter" evidence="8">
    <location>
        <begin position="336"/>
        <end position="558"/>
    </location>
</feature>
<evidence type="ECO:0000256" key="6">
    <source>
        <dbReference type="ARBA" id="ARBA00023136"/>
    </source>
</evidence>
<feature type="domain" description="ABC transmembrane type-1" evidence="9">
    <location>
        <begin position="20"/>
        <end position="303"/>
    </location>
</feature>
<dbReference type="CDD" id="cd03228">
    <property type="entry name" value="ABCC_MRP_Like"/>
    <property type="match status" value="1"/>
</dbReference>
<feature type="transmembrane region" description="Helical" evidence="7">
    <location>
        <begin position="162"/>
        <end position="181"/>
    </location>
</feature>
<dbReference type="InterPro" id="IPR011527">
    <property type="entry name" value="ABC1_TM_dom"/>
</dbReference>
<dbReference type="GO" id="GO:0140359">
    <property type="term" value="F:ABC-type transporter activity"/>
    <property type="evidence" value="ECO:0007669"/>
    <property type="project" value="InterPro"/>
</dbReference>
<dbReference type="InterPro" id="IPR014216">
    <property type="entry name" value="ABC_transptr_CydD"/>
</dbReference>
<evidence type="ECO:0000256" key="3">
    <source>
        <dbReference type="ARBA" id="ARBA00022741"/>
    </source>
</evidence>
<keyword evidence="4" id="KW-0067">ATP-binding</keyword>
<proteinExistence type="predicted"/>
<dbReference type="PROSITE" id="PS50893">
    <property type="entry name" value="ABC_TRANSPORTER_2"/>
    <property type="match status" value="1"/>
</dbReference>
<dbReference type="PROSITE" id="PS00211">
    <property type="entry name" value="ABC_TRANSPORTER_1"/>
    <property type="match status" value="1"/>
</dbReference>
<dbReference type="InterPro" id="IPR036640">
    <property type="entry name" value="ABC1_TM_sf"/>
</dbReference>
<dbReference type="AlphaFoldDB" id="A0A6J7PKZ4"/>
<evidence type="ECO:0000256" key="4">
    <source>
        <dbReference type="ARBA" id="ARBA00022840"/>
    </source>
</evidence>
<dbReference type="CDD" id="cd18584">
    <property type="entry name" value="ABC_6TM_AarD_CydD"/>
    <property type="match status" value="1"/>
</dbReference>
<keyword evidence="2 7" id="KW-0812">Transmembrane</keyword>
<keyword evidence="5 7" id="KW-1133">Transmembrane helix</keyword>
<dbReference type="NCBIfam" id="TIGR02857">
    <property type="entry name" value="CydD"/>
    <property type="match status" value="1"/>
</dbReference>
<dbReference type="PANTHER" id="PTHR24221:SF590">
    <property type="entry name" value="COMPONENT LINKED WITH THE ASSEMBLY OF CYTOCHROME' TRANSPORT TRANSMEMBRANE ATP-BINDING PROTEIN ABC TRANSPORTER CYDD-RELATED"/>
    <property type="match status" value="1"/>
</dbReference>
<comment type="subcellular location">
    <subcellularLocation>
        <location evidence="1">Membrane</location>
        <topology evidence="1">Multi-pass membrane protein</topology>
    </subcellularLocation>
</comment>
<feature type="transmembrane region" description="Helical" evidence="7">
    <location>
        <begin position="135"/>
        <end position="156"/>
    </location>
</feature>
<evidence type="ECO:0000256" key="7">
    <source>
        <dbReference type="SAM" id="Phobius"/>
    </source>
</evidence>
<evidence type="ECO:0000256" key="1">
    <source>
        <dbReference type="ARBA" id="ARBA00004141"/>
    </source>
</evidence>
<dbReference type="SUPFAM" id="SSF90123">
    <property type="entry name" value="ABC transporter transmembrane region"/>
    <property type="match status" value="1"/>
</dbReference>
<dbReference type="SMART" id="SM00382">
    <property type="entry name" value="AAA"/>
    <property type="match status" value="1"/>
</dbReference>
<name>A0A6J7PKZ4_9ZZZZ</name>
<evidence type="ECO:0000313" key="10">
    <source>
        <dbReference type="EMBL" id="CAB5003913.1"/>
    </source>
</evidence>
<protein>
    <submittedName>
        <fullName evidence="10">Unannotated protein</fullName>
    </submittedName>
</protein>
<dbReference type="GO" id="GO:0016020">
    <property type="term" value="C:membrane"/>
    <property type="evidence" value="ECO:0007669"/>
    <property type="project" value="UniProtKB-SubCell"/>
</dbReference>
<dbReference type="Gene3D" id="1.20.1560.10">
    <property type="entry name" value="ABC transporter type 1, transmembrane domain"/>
    <property type="match status" value="1"/>
</dbReference>
<dbReference type="SUPFAM" id="SSF52540">
    <property type="entry name" value="P-loop containing nucleoside triphosphate hydrolases"/>
    <property type="match status" value="1"/>
</dbReference>
<sequence length="559" mass="58773">MRPLDPRLLRYASSTRAFLVGAVVIGALASALIVCQAVLIADAVTGTFQRGLGLEALMPTLQLLALVVVGRAALAFASEWAAQRSAARAKSQLRIALLEHAVELGPVRLARHRTGELATLSTRGIDSLDAYFSRYLPQLVLAVVVPVVVGLTILGLDLLSALIVALTLPLIPVFMALIGWYTAGRVDRQWRTLGLLSGHFLDVVAGLPTLAIFGRARSQAQSLRAVGDDYREATMRVLRISFLSSFVLELLSTLSVALIAVAIGVRLVSGGIDLRVALIVLILAPEAYLPMRLVGVHFHAAAEGLGAAAKVFDVLDEPVPVSGTRTDVPSLDAADVRFLGVTVSYDAERAPALNDVNLVIRPGRVTALVGPSGAGKSTVLAVLMDFIAPSEGEVVIAAPTESVPLADLDPRCWREHVSWVPQSPHLATGTLGDAVRAGRVATDEEVADVLALAGLPVGESSLPHGLSTLVRDGGSGLSVGQLRRVALARALLKPAPLVLLDEPSAALDVETESRVVSAIESLRRQGRTVVVVAHRQALRDVADDVIVLEAAHAAAVVVP</sequence>
<dbReference type="GO" id="GO:0016887">
    <property type="term" value="F:ATP hydrolysis activity"/>
    <property type="evidence" value="ECO:0007669"/>
    <property type="project" value="InterPro"/>
</dbReference>
<dbReference type="EMBL" id="CAFBOZ010000104">
    <property type="protein sequence ID" value="CAB5003913.1"/>
    <property type="molecule type" value="Genomic_DNA"/>
</dbReference>